<dbReference type="AlphaFoldDB" id="A0A1B6J5V0"/>
<organism evidence="1">
    <name type="scientific">Homalodisca liturata</name>
    <dbReference type="NCBI Taxonomy" id="320908"/>
    <lineage>
        <taxon>Eukaryota</taxon>
        <taxon>Metazoa</taxon>
        <taxon>Ecdysozoa</taxon>
        <taxon>Arthropoda</taxon>
        <taxon>Hexapoda</taxon>
        <taxon>Insecta</taxon>
        <taxon>Pterygota</taxon>
        <taxon>Neoptera</taxon>
        <taxon>Paraneoptera</taxon>
        <taxon>Hemiptera</taxon>
        <taxon>Auchenorrhyncha</taxon>
        <taxon>Membracoidea</taxon>
        <taxon>Cicadellidae</taxon>
        <taxon>Cicadellinae</taxon>
        <taxon>Proconiini</taxon>
        <taxon>Homalodisca</taxon>
    </lineage>
</organism>
<proteinExistence type="predicted"/>
<protein>
    <submittedName>
        <fullName evidence="1">Uncharacterized protein</fullName>
    </submittedName>
</protein>
<dbReference type="EMBL" id="GECU01013178">
    <property type="protein sequence ID" value="JAS94528.1"/>
    <property type="molecule type" value="Transcribed_RNA"/>
</dbReference>
<sequence>MRSTLTTTSLMSDRFRVSDRATTAIATGVLHDLGIICDENMAKVIDRNKIRREKEKIRKVITEEDNQMKEVNAIYFDGRKDKTITQEKIGSKMYRRTIKEEHVSVISEPGGKYIGHVTPKNGTGNGIADSIWEHLESKGFDMSAVEAVGCYGTATNTGWRNGVIHKIELDIRCNGLYVCYILMSCHIGIYLNTWMELQQGQLHSVVQSENNSLAVRNFLL</sequence>
<accession>A0A1B6J5V0</accession>
<name>A0A1B6J5V0_9HEMI</name>
<reference evidence="1" key="1">
    <citation type="submission" date="2015-11" db="EMBL/GenBank/DDBJ databases">
        <title>De novo transcriptome assembly of four potential Pierce s Disease insect vectors from Arizona vineyards.</title>
        <authorList>
            <person name="Tassone E.E."/>
        </authorList>
    </citation>
    <scope>NUCLEOTIDE SEQUENCE</scope>
</reference>
<evidence type="ECO:0000313" key="1">
    <source>
        <dbReference type="EMBL" id="JAS94528.1"/>
    </source>
</evidence>
<gene>
    <name evidence="1" type="ORF">g.18333</name>
</gene>